<reference evidence="1 2" key="1">
    <citation type="journal article" date="2022" name="New Phytol.">
        <title>Ecological generalism drives hyperdiversity of secondary metabolite gene clusters in xylarialean endophytes.</title>
        <authorList>
            <person name="Franco M.E.E."/>
            <person name="Wisecaver J.H."/>
            <person name="Arnold A.E."/>
            <person name="Ju Y.M."/>
            <person name="Slot J.C."/>
            <person name="Ahrendt S."/>
            <person name="Moore L.P."/>
            <person name="Eastman K.E."/>
            <person name="Scott K."/>
            <person name="Konkel Z."/>
            <person name="Mondo S.J."/>
            <person name="Kuo A."/>
            <person name="Hayes R.D."/>
            <person name="Haridas S."/>
            <person name="Andreopoulos B."/>
            <person name="Riley R."/>
            <person name="LaButti K."/>
            <person name="Pangilinan J."/>
            <person name="Lipzen A."/>
            <person name="Amirebrahimi M."/>
            <person name="Yan J."/>
            <person name="Adam C."/>
            <person name="Keymanesh K."/>
            <person name="Ng V."/>
            <person name="Louie K."/>
            <person name="Northen T."/>
            <person name="Drula E."/>
            <person name="Henrissat B."/>
            <person name="Hsieh H.M."/>
            <person name="Youens-Clark K."/>
            <person name="Lutzoni F."/>
            <person name="Miadlikowska J."/>
            <person name="Eastwood D.C."/>
            <person name="Hamelin R.C."/>
            <person name="Grigoriev I.V."/>
            <person name="U'Ren J.M."/>
        </authorList>
    </citation>
    <scope>NUCLEOTIDE SEQUENCE [LARGE SCALE GENOMIC DNA]</scope>
    <source>
        <strain evidence="1 2">CBS 119005</strain>
    </source>
</reference>
<proteinExistence type="predicted"/>
<name>A0ACB9YWL4_9PEZI</name>
<sequence>MSFARRPRLICLVCQSSQLRAFSTSYRLLTEQGPAAAKTSTNKQAAKANAKATTTTAPTATTPNSPKPPKVIAPSPLEDAPRAYGKRVEEFTPKPLSRPIGMPLPPQPGENTGIDSRTLRQRRDDLVNYEKHLKRREELKSKISRPYFRDWGNLQFHKGKTFIAPPRPFKGDLSLFFPNMYGQTVLKSDRNPRDTTPTLQGKVSVVSIFSSVWAENQAKSFVSKESNPELESVLERHKDVAQRVWINVEENRLKAWLIKMFTGGIRRQIGEPNWHRYFVVRKGVSDDIRENIGLLNSSVGYVYLVDGECRIRWAGSGPSEDHEREGLAKAVQRLVDEETSKKS</sequence>
<gene>
    <name evidence="1" type="ORF">F4820DRAFT_449718</name>
</gene>
<dbReference type="EMBL" id="MU393498">
    <property type="protein sequence ID" value="KAI4863753.1"/>
    <property type="molecule type" value="Genomic_DNA"/>
</dbReference>
<organism evidence="1 2">
    <name type="scientific">Hypoxylon rubiginosum</name>
    <dbReference type="NCBI Taxonomy" id="110542"/>
    <lineage>
        <taxon>Eukaryota</taxon>
        <taxon>Fungi</taxon>
        <taxon>Dikarya</taxon>
        <taxon>Ascomycota</taxon>
        <taxon>Pezizomycotina</taxon>
        <taxon>Sordariomycetes</taxon>
        <taxon>Xylariomycetidae</taxon>
        <taxon>Xylariales</taxon>
        <taxon>Hypoxylaceae</taxon>
        <taxon>Hypoxylon</taxon>
    </lineage>
</organism>
<keyword evidence="2" id="KW-1185">Reference proteome</keyword>
<protein>
    <submittedName>
        <fullName evidence="1">ATP10 protein-domain-containing protein</fullName>
    </submittedName>
</protein>
<dbReference type="Proteomes" id="UP001497700">
    <property type="component" value="Unassembled WGS sequence"/>
</dbReference>
<accession>A0ACB9YWL4</accession>
<evidence type="ECO:0000313" key="2">
    <source>
        <dbReference type="Proteomes" id="UP001497700"/>
    </source>
</evidence>
<evidence type="ECO:0000313" key="1">
    <source>
        <dbReference type="EMBL" id="KAI4863753.1"/>
    </source>
</evidence>
<comment type="caution">
    <text evidence="1">The sequence shown here is derived from an EMBL/GenBank/DDBJ whole genome shotgun (WGS) entry which is preliminary data.</text>
</comment>